<evidence type="ECO:0000313" key="1">
    <source>
        <dbReference type="EMBL" id="KZN57402.1"/>
    </source>
</evidence>
<dbReference type="Proteomes" id="UP000076587">
    <property type="component" value="Unassembled WGS sequence"/>
</dbReference>
<proteinExistence type="predicted"/>
<dbReference type="Gene3D" id="6.10.280.50">
    <property type="match status" value="1"/>
</dbReference>
<accession>A0A167GX83</accession>
<dbReference type="InterPro" id="IPR038444">
    <property type="entry name" value="DUF465_sf"/>
</dbReference>
<protein>
    <recommendedName>
        <fullName evidence="3">DUF465 domain-containing protein</fullName>
    </recommendedName>
</protein>
<name>A0A167GX83_9GAMM</name>
<organism evidence="1 2">
    <name type="scientific">Pseudoalteromonas luteoviolacea NCIMB 1942</name>
    <dbReference type="NCBI Taxonomy" id="1365253"/>
    <lineage>
        <taxon>Bacteria</taxon>
        <taxon>Pseudomonadati</taxon>
        <taxon>Pseudomonadota</taxon>
        <taxon>Gammaproteobacteria</taxon>
        <taxon>Alteromonadales</taxon>
        <taxon>Pseudoalteromonadaceae</taxon>
        <taxon>Pseudoalteromonas</taxon>
    </lineage>
</organism>
<gene>
    <name evidence="1" type="ORF">N482_23785</name>
</gene>
<sequence length="79" mass="9154">MTIGHDHLVKELPEFESKICELKECDPAFAKLLNDYNKLESQIASIRGGLHPQLDSLLVEWKKRSLTLKDRMYIVLKNT</sequence>
<dbReference type="RefSeq" id="WP_063375701.1">
    <property type="nucleotide sequence ID" value="NZ_AUXT01000030.1"/>
</dbReference>
<dbReference type="InterPro" id="IPR007420">
    <property type="entry name" value="DUF465"/>
</dbReference>
<comment type="caution">
    <text evidence="1">The sequence shown here is derived from an EMBL/GenBank/DDBJ whole genome shotgun (WGS) entry which is preliminary data.</text>
</comment>
<evidence type="ECO:0008006" key="3">
    <source>
        <dbReference type="Google" id="ProtNLM"/>
    </source>
</evidence>
<dbReference type="EMBL" id="AUXT01000030">
    <property type="protein sequence ID" value="KZN57402.1"/>
    <property type="molecule type" value="Genomic_DNA"/>
</dbReference>
<dbReference type="PATRIC" id="fig|1365253.3.peg.699"/>
<dbReference type="AlphaFoldDB" id="A0A167GX83"/>
<reference evidence="1 2" key="1">
    <citation type="submission" date="2013-07" db="EMBL/GenBank/DDBJ databases">
        <title>Comparative Genomic and Metabolomic Analysis of Twelve Strains of Pseudoalteromonas luteoviolacea.</title>
        <authorList>
            <person name="Vynne N.G."/>
            <person name="Mansson M."/>
            <person name="Gram L."/>
        </authorList>
    </citation>
    <scope>NUCLEOTIDE SEQUENCE [LARGE SCALE GENOMIC DNA]</scope>
    <source>
        <strain evidence="1 2">NCIMB 1942</strain>
    </source>
</reference>
<dbReference type="Pfam" id="PF04325">
    <property type="entry name" value="DUF465"/>
    <property type="match status" value="1"/>
</dbReference>
<evidence type="ECO:0000313" key="2">
    <source>
        <dbReference type="Proteomes" id="UP000076587"/>
    </source>
</evidence>
<dbReference type="OrthoDB" id="1263265at2"/>